<sequence>MNKAQLMDACLHSFQGEVTGEVIHKIVLQIFEIDLDNASLLTEAEKEALAAAQDTQTEIGTKASSFSSMLPRHVLDSQLAAHGKLRTGPEIRIMLNQLFGVNLDAISSLEKARISLFSKGQWIVQQDHDLFVVYTGEGDVDVKVYPTAYFLEKTGMAGLPEDLQQALNSLGYHIDEETNGFYYADAEGQAVPDAFKGQTMGAIMATIRSSCSHL</sequence>
<dbReference type="EMBL" id="WUBI01000004">
    <property type="protein sequence ID" value="MWV46350.1"/>
    <property type="molecule type" value="Genomic_DNA"/>
</dbReference>
<evidence type="ECO:0000313" key="1">
    <source>
        <dbReference type="EMBL" id="MWV46350.1"/>
    </source>
</evidence>
<proteinExistence type="predicted"/>
<comment type="caution">
    <text evidence="1">The sequence shown here is derived from an EMBL/GenBank/DDBJ whole genome shotgun (WGS) entry which is preliminary data.</text>
</comment>
<keyword evidence="2" id="KW-1185">Reference proteome</keyword>
<gene>
    <name evidence="1" type="ORF">GRF59_22355</name>
</gene>
<accession>A0A7X3IP89</accession>
<protein>
    <submittedName>
        <fullName evidence="1">Uncharacterized protein</fullName>
    </submittedName>
</protein>
<name>A0A7X3IP89_9BACL</name>
<dbReference type="AlphaFoldDB" id="A0A7X3IP89"/>
<evidence type="ECO:0000313" key="2">
    <source>
        <dbReference type="Proteomes" id="UP000460318"/>
    </source>
</evidence>
<dbReference type="Proteomes" id="UP000460318">
    <property type="component" value="Unassembled WGS sequence"/>
</dbReference>
<organism evidence="1 2">
    <name type="scientific">Paenibacillus dendrobii</name>
    <dbReference type="NCBI Taxonomy" id="2691084"/>
    <lineage>
        <taxon>Bacteria</taxon>
        <taxon>Bacillati</taxon>
        <taxon>Bacillota</taxon>
        <taxon>Bacilli</taxon>
        <taxon>Bacillales</taxon>
        <taxon>Paenibacillaceae</taxon>
        <taxon>Paenibacillus</taxon>
    </lineage>
</organism>
<reference evidence="1 2" key="1">
    <citation type="submission" date="2019-12" db="EMBL/GenBank/DDBJ databases">
        <title>Paenibacillus sp. nov., an endophytic bacterium isolated from the stem of Dendrobium.</title>
        <authorList>
            <person name="Zhao R."/>
        </authorList>
    </citation>
    <scope>NUCLEOTIDE SEQUENCE [LARGE SCALE GENOMIC DNA]</scope>
    <source>
        <strain evidence="1 2">HJL G12</strain>
    </source>
</reference>